<dbReference type="FunFam" id="2.10.109.10:FF:000005">
    <property type="entry name" value="Mitochondrial inner membrane protease subunit"/>
    <property type="match status" value="1"/>
</dbReference>
<dbReference type="GO" id="GO:0042720">
    <property type="term" value="C:mitochondrial inner membrane peptidase complex"/>
    <property type="evidence" value="ECO:0007669"/>
    <property type="project" value="InterPro"/>
</dbReference>
<dbReference type="GO" id="GO:0006465">
    <property type="term" value="P:signal peptide processing"/>
    <property type="evidence" value="ECO:0007669"/>
    <property type="project" value="InterPro"/>
</dbReference>
<keyword evidence="4" id="KW-0645">Protease</keyword>
<dbReference type="Pfam" id="PF10502">
    <property type="entry name" value="Peptidase_S26"/>
    <property type="match status" value="2"/>
</dbReference>
<dbReference type="Proteomes" id="UP001386955">
    <property type="component" value="Unassembled WGS sequence"/>
</dbReference>
<dbReference type="Gene3D" id="2.10.109.10">
    <property type="entry name" value="Umud Fragment, subunit A"/>
    <property type="match status" value="1"/>
</dbReference>
<dbReference type="CDD" id="cd06530">
    <property type="entry name" value="S26_SPase_I"/>
    <property type="match status" value="1"/>
</dbReference>
<keyword evidence="9" id="KW-0496">Mitochondrion</keyword>
<evidence type="ECO:0000256" key="1">
    <source>
        <dbReference type="ARBA" id="ARBA00004434"/>
    </source>
</evidence>
<keyword evidence="5" id="KW-0812">Transmembrane</keyword>
<feature type="domain" description="Peptidase S26" evidence="13">
    <location>
        <begin position="110"/>
        <end position="149"/>
    </location>
</feature>
<evidence type="ECO:0000256" key="12">
    <source>
        <dbReference type="SAM" id="MobiDB-lite"/>
    </source>
</evidence>
<evidence type="ECO:0000256" key="4">
    <source>
        <dbReference type="ARBA" id="ARBA00022670"/>
    </source>
</evidence>
<dbReference type="PANTHER" id="PTHR46041:SF2">
    <property type="entry name" value="MITOCHONDRIAL INNER MEMBRANE PROTEASE SUBUNIT 2"/>
    <property type="match status" value="1"/>
</dbReference>
<organism evidence="14 15">
    <name type="scientific">Psophocarpus tetragonolobus</name>
    <name type="common">Winged bean</name>
    <name type="synonym">Dolichos tetragonolobus</name>
    <dbReference type="NCBI Taxonomy" id="3891"/>
    <lineage>
        <taxon>Eukaryota</taxon>
        <taxon>Viridiplantae</taxon>
        <taxon>Streptophyta</taxon>
        <taxon>Embryophyta</taxon>
        <taxon>Tracheophyta</taxon>
        <taxon>Spermatophyta</taxon>
        <taxon>Magnoliopsida</taxon>
        <taxon>eudicotyledons</taxon>
        <taxon>Gunneridae</taxon>
        <taxon>Pentapetalae</taxon>
        <taxon>rosids</taxon>
        <taxon>fabids</taxon>
        <taxon>Fabales</taxon>
        <taxon>Fabaceae</taxon>
        <taxon>Papilionoideae</taxon>
        <taxon>50 kb inversion clade</taxon>
        <taxon>NPAAA clade</taxon>
        <taxon>indigoferoid/millettioid clade</taxon>
        <taxon>Phaseoleae</taxon>
        <taxon>Psophocarpus</taxon>
    </lineage>
</organism>
<evidence type="ECO:0000313" key="15">
    <source>
        <dbReference type="Proteomes" id="UP001386955"/>
    </source>
</evidence>
<keyword evidence="7" id="KW-0378">Hydrolase</keyword>
<reference evidence="14 15" key="1">
    <citation type="submission" date="2024-01" db="EMBL/GenBank/DDBJ databases">
        <title>The genomes of 5 underutilized Papilionoideae crops provide insights into root nodulation and disease resistanc.</title>
        <authorList>
            <person name="Jiang F."/>
        </authorList>
    </citation>
    <scope>NUCLEOTIDE SEQUENCE [LARGE SCALE GENOMIC DNA]</scope>
    <source>
        <strain evidence="14">DUOXIRENSHENG_FW03</strain>
        <tissue evidence="14">Leaves</tissue>
    </source>
</reference>
<evidence type="ECO:0000256" key="8">
    <source>
        <dbReference type="ARBA" id="ARBA00022989"/>
    </source>
</evidence>
<evidence type="ECO:0000256" key="9">
    <source>
        <dbReference type="ARBA" id="ARBA00023128"/>
    </source>
</evidence>
<dbReference type="InterPro" id="IPR019533">
    <property type="entry name" value="Peptidase_S26"/>
</dbReference>
<dbReference type="InterPro" id="IPR000223">
    <property type="entry name" value="Pept_S26A_signal_pept_1"/>
</dbReference>
<evidence type="ECO:0000256" key="10">
    <source>
        <dbReference type="ARBA" id="ARBA00023136"/>
    </source>
</evidence>
<dbReference type="SUPFAM" id="SSF51306">
    <property type="entry name" value="LexA/Signal peptidase"/>
    <property type="match status" value="1"/>
</dbReference>
<keyword evidence="6" id="KW-0999">Mitochondrion inner membrane</keyword>
<keyword evidence="10" id="KW-0472">Membrane</keyword>
<evidence type="ECO:0000256" key="2">
    <source>
        <dbReference type="ARBA" id="ARBA00007066"/>
    </source>
</evidence>
<dbReference type="NCBIfam" id="TIGR02227">
    <property type="entry name" value="sigpep_I_bact"/>
    <property type="match status" value="1"/>
</dbReference>
<comment type="similarity">
    <text evidence="2">Belongs to the peptidase S26 family. IMP2 subfamily.</text>
</comment>
<feature type="active site" evidence="11">
    <location>
        <position position="90"/>
    </location>
</feature>
<name>A0AAN9RQA0_PSOTE</name>
<evidence type="ECO:0000256" key="7">
    <source>
        <dbReference type="ARBA" id="ARBA00022801"/>
    </source>
</evidence>
<evidence type="ECO:0000256" key="3">
    <source>
        <dbReference type="ARBA" id="ARBA00013650"/>
    </source>
</evidence>
<dbReference type="EMBL" id="JAYMYS010000009">
    <property type="protein sequence ID" value="KAK7380282.1"/>
    <property type="molecule type" value="Genomic_DNA"/>
</dbReference>
<keyword evidence="15" id="KW-1185">Reference proteome</keyword>
<feature type="compositionally biased region" description="Polar residues" evidence="12">
    <location>
        <begin position="159"/>
        <end position="173"/>
    </location>
</feature>
<dbReference type="PRINTS" id="PR00727">
    <property type="entry name" value="LEADERPTASE"/>
</dbReference>
<evidence type="ECO:0000313" key="14">
    <source>
        <dbReference type="EMBL" id="KAK7380282.1"/>
    </source>
</evidence>
<keyword evidence="8" id="KW-1133">Transmembrane helix</keyword>
<sequence>MGSISLWNSAKKIITAAVITVAVSDRIVTVVPVRGGSMSPTFNPKTGSWMEETFDDHVLVEKFCLGNYKFSRGDVVVFRSPLNHKETMIKRIAGLPGEWIGTEHNNDVIQIPSGHCWVEGDNTASSMDSKSFGPIPLALIRGRVTHILWPPQRRGSVKRTPQQGLSSNQLDPN</sequence>
<dbReference type="InterPro" id="IPR037730">
    <property type="entry name" value="IMP2"/>
</dbReference>
<feature type="active site" evidence="11">
    <location>
        <position position="37"/>
    </location>
</feature>
<dbReference type="GO" id="GO:0004252">
    <property type="term" value="F:serine-type endopeptidase activity"/>
    <property type="evidence" value="ECO:0007669"/>
    <property type="project" value="InterPro"/>
</dbReference>
<evidence type="ECO:0000259" key="13">
    <source>
        <dbReference type="Pfam" id="PF10502"/>
    </source>
</evidence>
<comment type="caution">
    <text evidence="14">The sequence shown here is derived from an EMBL/GenBank/DDBJ whole genome shotgun (WGS) entry which is preliminary data.</text>
</comment>
<accession>A0AAN9RQA0</accession>
<feature type="region of interest" description="Disordered" evidence="12">
    <location>
        <begin position="151"/>
        <end position="173"/>
    </location>
</feature>
<evidence type="ECO:0000256" key="11">
    <source>
        <dbReference type="PIRSR" id="PIRSR600223-1"/>
    </source>
</evidence>
<protein>
    <recommendedName>
        <fullName evidence="3">Mitochondrial inner membrane protease subunit 2</fullName>
    </recommendedName>
</protein>
<dbReference type="GO" id="GO:0006627">
    <property type="term" value="P:protein processing involved in protein targeting to mitochondrion"/>
    <property type="evidence" value="ECO:0007669"/>
    <property type="project" value="InterPro"/>
</dbReference>
<evidence type="ECO:0000256" key="5">
    <source>
        <dbReference type="ARBA" id="ARBA00022692"/>
    </source>
</evidence>
<comment type="subcellular location">
    <subcellularLocation>
        <location evidence="1">Mitochondrion inner membrane</location>
        <topology evidence="1">Single-pass membrane protein</topology>
    </subcellularLocation>
</comment>
<dbReference type="PANTHER" id="PTHR46041">
    <property type="entry name" value="MITOCHONDRIAL INNER MEMBRANE PROTEASE SUBUNIT 2"/>
    <property type="match status" value="1"/>
</dbReference>
<gene>
    <name evidence="14" type="ORF">VNO78_32790</name>
</gene>
<dbReference type="AlphaFoldDB" id="A0AAN9RQA0"/>
<dbReference type="InterPro" id="IPR036286">
    <property type="entry name" value="LexA/Signal_pep-like_sf"/>
</dbReference>
<feature type="domain" description="Peptidase S26" evidence="13">
    <location>
        <begin position="7"/>
        <end position="103"/>
    </location>
</feature>
<evidence type="ECO:0000256" key="6">
    <source>
        <dbReference type="ARBA" id="ARBA00022792"/>
    </source>
</evidence>
<proteinExistence type="inferred from homology"/>